<evidence type="ECO:0000313" key="5">
    <source>
        <dbReference type="Proteomes" id="UP001223586"/>
    </source>
</evidence>
<dbReference type="Proteomes" id="UP001223586">
    <property type="component" value="Unassembled WGS sequence"/>
</dbReference>
<accession>A0ABT9WPF2</accession>
<dbReference type="SUPFAM" id="SSF54593">
    <property type="entry name" value="Glyoxalase/Bleomycin resistance protein/Dihydroxybiphenyl dioxygenase"/>
    <property type="match status" value="1"/>
</dbReference>
<evidence type="ECO:0000256" key="1">
    <source>
        <dbReference type="ARBA" id="ARBA00009308"/>
    </source>
</evidence>
<dbReference type="Gene3D" id="3.10.180.10">
    <property type="entry name" value="2,3-Dihydroxybiphenyl 1,2-Dioxygenase, domain 1"/>
    <property type="match status" value="1"/>
</dbReference>
<dbReference type="PANTHER" id="PTHR43048:SF3">
    <property type="entry name" value="METHYLMALONYL-COA EPIMERASE, MITOCHONDRIAL"/>
    <property type="match status" value="1"/>
</dbReference>
<dbReference type="InterPro" id="IPR017515">
    <property type="entry name" value="MeMalonyl-CoA_epimerase"/>
</dbReference>
<dbReference type="PROSITE" id="PS00934">
    <property type="entry name" value="GLYOXALASE_I_1"/>
    <property type="match status" value="1"/>
</dbReference>
<dbReference type="NCBIfam" id="TIGR03081">
    <property type="entry name" value="metmalonyl_epim"/>
    <property type="match status" value="1"/>
</dbReference>
<keyword evidence="2" id="KW-0479">Metal-binding</keyword>
<dbReference type="EC" id="5.1.99.1" evidence="4"/>
<evidence type="ECO:0000256" key="2">
    <source>
        <dbReference type="ARBA" id="ARBA00022723"/>
    </source>
</evidence>
<dbReference type="Pfam" id="PF13669">
    <property type="entry name" value="Glyoxalase_4"/>
    <property type="match status" value="1"/>
</dbReference>
<dbReference type="InterPro" id="IPR051785">
    <property type="entry name" value="MMCE/EMCE_epimerase"/>
</dbReference>
<keyword evidence="4" id="KW-0413">Isomerase</keyword>
<dbReference type="GO" id="GO:0004493">
    <property type="term" value="F:methylmalonyl-CoA epimerase activity"/>
    <property type="evidence" value="ECO:0007669"/>
    <property type="project" value="UniProtKB-EC"/>
</dbReference>
<dbReference type="InterPro" id="IPR029068">
    <property type="entry name" value="Glyas_Bleomycin-R_OHBP_Dase"/>
</dbReference>
<protein>
    <submittedName>
        <fullName evidence="4">Methylmalonyl-CoA/ethylmalonyl-CoA epimerase</fullName>
        <ecNumber evidence="4">5.1.99.1</ecNumber>
    </submittedName>
</protein>
<evidence type="ECO:0000259" key="3">
    <source>
        <dbReference type="PROSITE" id="PS51819"/>
    </source>
</evidence>
<organism evidence="4 5">
    <name type="scientific">Bacillus chungangensis</name>
    <dbReference type="NCBI Taxonomy" id="587633"/>
    <lineage>
        <taxon>Bacteria</taxon>
        <taxon>Bacillati</taxon>
        <taxon>Bacillota</taxon>
        <taxon>Bacilli</taxon>
        <taxon>Bacillales</taxon>
        <taxon>Bacillaceae</taxon>
        <taxon>Bacillus</taxon>
    </lineage>
</organism>
<feature type="domain" description="VOC" evidence="3">
    <location>
        <begin position="3"/>
        <end position="131"/>
    </location>
</feature>
<dbReference type="InterPro" id="IPR018146">
    <property type="entry name" value="Glyoxalase_1_CS"/>
</dbReference>
<name>A0ABT9WPF2_9BACI</name>
<sequence length="143" mass="15931">MKKVDHIGIAVRSIEKTLPFYTRILGFTCLGIEEVESEQVRVAFIAVNNVKIELLEPIHETSAIAAFIAKCGEGVHHIAFGVTAIEERVADLKEYGIQMIQEKPKQGARGSQVVFLHPKSTYGVLYELCEKQALEETISGRYV</sequence>
<dbReference type="InterPro" id="IPR037523">
    <property type="entry name" value="VOC_core"/>
</dbReference>
<comment type="similarity">
    <text evidence="1">Belongs to the methylmalonyl-CoA epimerase family.</text>
</comment>
<dbReference type="PROSITE" id="PS51819">
    <property type="entry name" value="VOC"/>
    <property type="match status" value="1"/>
</dbReference>
<keyword evidence="5" id="KW-1185">Reference proteome</keyword>
<reference evidence="4 5" key="1">
    <citation type="submission" date="2023-07" db="EMBL/GenBank/DDBJ databases">
        <title>Genomic Encyclopedia of Type Strains, Phase IV (KMG-IV): sequencing the most valuable type-strain genomes for metagenomic binning, comparative biology and taxonomic classification.</title>
        <authorList>
            <person name="Goeker M."/>
        </authorList>
    </citation>
    <scope>NUCLEOTIDE SEQUENCE [LARGE SCALE GENOMIC DNA]</scope>
    <source>
        <strain evidence="4 5">DSM 23837</strain>
    </source>
</reference>
<dbReference type="RefSeq" id="WP_307227104.1">
    <property type="nucleotide sequence ID" value="NZ_JAUSTT010000004.1"/>
</dbReference>
<evidence type="ECO:0000313" key="4">
    <source>
        <dbReference type="EMBL" id="MDQ0175092.1"/>
    </source>
</evidence>
<gene>
    <name evidence="4" type="ORF">J2S08_000926</name>
</gene>
<proteinExistence type="inferred from homology"/>
<comment type="caution">
    <text evidence="4">The sequence shown here is derived from an EMBL/GenBank/DDBJ whole genome shotgun (WGS) entry which is preliminary data.</text>
</comment>
<dbReference type="PANTHER" id="PTHR43048">
    <property type="entry name" value="METHYLMALONYL-COA EPIMERASE"/>
    <property type="match status" value="1"/>
</dbReference>
<dbReference type="EMBL" id="JAUSTT010000004">
    <property type="protein sequence ID" value="MDQ0175092.1"/>
    <property type="molecule type" value="Genomic_DNA"/>
</dbReference>
<dbReference type="CDD" id="cd07249">
    <property type="entry name" value="MMCE"/>
    <property type="match status" value="1"/>
</dbReference>